<evidence type="ECO:0000256" key="17">
    <source>
        <dbReference type="ARBA" id="ARBA00046271"/>
    </source>
</evidence>
<keyword evidence="10" id="KW-1133">Transmembrane helix</keyword>
<organism evidence="23 24">
    <name type="scientific">Tigriopus californicus</name>
    <name type="common">Marine copepod</name>
    <dbReference type="NCBI Taxonomy" id="6832"/>
    <lineage>
        <taxon>Eukaryota</taxon>
        <taxon>Metazoa</taxon>
        <taxon>Ecdysozoa</taxon>
        <taxon>Arthropoda</taxon>
        <taxon>Crustacea</taxon>
        <taxon>Multicrustacea</taxon>
        <taxon>Hexanauplia</taxon>
        <taxon>Copepoda</taxon>
        <taxon>Harpacticoida</taxon>
        <taxon>Harpacticidae</taxon>
        <taxon>Tigriopus</taxon>
    </lineage>
</organism>
<keyword evidence="3" id="KW-0813">Transport</keyword>
<accession>A0A553NEA8</accession>
<dbReference type="EMBL" id="VCGU01000458">
    <property type="protein sequence ID" value="TRY63783.1"/>
    <property type="molecule type" value="Genomic_DNA"/>
</dbReference>
<comment type="subcellular location">
    <subcellularLocation>
        <location evidence="1">Cell membrane</location>
        <topology evidence="1">Multi-pass membrane protein</topology>
    </subcellularLocation>
    <subcellularLocation>
        <location evidence="17">Peroxisome membrane</location>
    </subcellularLocation>
</comment>
<evidence type="ECO:0000256" key="4">
    <source>
        <dbReference type="ARBA" id="ARBA00022475"/>
    </source>
</evidence>
<evidence type="ECO:0000313" key="23">
    <source>
        <dbReference type="EMBL" id="TRY63783.1"/>
    </source>
</evidence>
<evidence type="ECO:0000256" key="6">
    <source>
        <dbReference type="ARBA" id="ARBA00022692"/>
    </source>
</evidence>
<dbReference type="InterPro" id="IPR045851">
    <property type="entry name" value="AMP-bd_C_sf"/>
</dbReference>
<keyword evidence="5" id="KW-0436">Ligase</keyword>
<keyword evidence="8" id="KW-0276">Fatty acid metabolism</keyword>
<comment type="similarity">
    <text evidence="2">Belongs to the ATP-dependent AMP-binding enzyme family.</text>
</comment>
<dbReference type="AlphaFoldDB" id="A0A553NEA8"/>
<dbReference type="Gene3D" id="3.30.300.30">
    <property type="match status" value="1"/>
</dbReference>
<evidence type="ECO:0000256" key="10">
    <source>
        <dbReference type="ARBA" id="ARBA00022989"/>
    </source>
</evidence>
<keyword evidence="7" id="KW-0547">Nucleotide-binding</keyword>
<evidence type="ECO:0000259" key="22">
    <source>
        <dbReference type="Pfam" id="PF00501"/>
    </source>
</evidence>
<dbReference type="PANTHER" id="PTHR43107">
    <property type="entry name" value="LONG-CHAIN FATTY ACID TRANSPORT PROTEIN"/>
    <property type="match status" value="1"/>
</dbReference>
<evidence type="ECO:0000256" key="16">
    <source>
        <dbReference type="ARBA" id="ARBA00041297"/>
    </source>
</evidence>
<protein>
    <recommendedName>
        <fullName evidence="20">Very long-chain fatty acid transport protein</fullName>
        <ecNumber evidence="14">6.2.1.3</ecNumber>
    </recommendedName>
    <alternativeName>
        <fullName evidence="16">Long-chain-fatty-acid--CoA ligase</fullName>
    </alternativeName>
    <alternativeName>
        <fullName evidence="21">Very-long-chain acyl-CoA synthetase</fullName>
    </alternativeName>
</protein>
<dbReference type="Pfam" id="PF00501">
    <property type="entry name" value="AMP-binding"/>
    <property type="match status" value="1"/>
</dbReference>
<dbReference type="Proteomes" id="UP000318571">
    <property type="component" value="Chromosome 10"/>
</dbReference>
<feature type="domain" description="AMP-dependent synthetase/ligase" evidence="22">
    <location>
        <begin position="10"/>
        <end position="376"/>
    </location>
</feature>
<comment type="function">
    <text evidence="19">Acyl-CoA synthetase required for both the import of long chain fatty acids (LCFAs) (C14-C18) and the activation very long chain fatty acids (VLCFAs) (C20-C26) by esterification of the fatty acids into metabolically active CoA-thioesters for subsequent degradation or incorporation into phospholipids. The transport and fatty acyl-CoA synthetase activities are genetically separable and are thus independent activities. Esterifies VLCFAs in the peroxisome matrix. The VLCFAs are actively transported into peroxisomes by a PXA1-PXA2 heterodimeric transporter in the peroxisomal membrane.</text>
</comment>
<dbReference type="InterPro" id="IPR020845">
    <property type="entry name" value="AMP-binding_CS"/>
</dbReference>
<keyword evidence="4" id="KW-1003">Cell membrane</keyword>
<evidence type="ECO:0000256" key="2">
    <source>
        <dbReference type="ARBA" id="ARBA00006432"/>
    </source>
</evidence>
<comment type="catalytic activity">
    <reaction evidence="15">
        <text>a very long-chain fatty acid + ATP + CoA = a very long-chain fatty acyl-CoA + AMP + diphosphate</text>
        <dbReference type="Rhea" id="RHEA:54536"/>
        <dbReference type="ChEBI" id="CHEBI:30616"/>
        <dbReference type="ChEBI" id="CHEBI:33019"/>
        <dbReference type="ChEBI" id="CHEBI:57287"/>
        <dbReference type="ChEBI" id="CHEBI:58950"/>
        <dbReference type="ChEBI" id="CHEBI:138261"/>
        <dbReference type="ChEBI" id="CHEBI:456215"/>
    </reaction>
    <physiologicalReaction direction="left-to-right" evidence="15">
        <dbReference type="Rhea" id="RHEA:54537"/>
    </physiologicalReaction>
</comment>
<keyword evidence="13" id="KW-0576">Peroxisome</keyword>
<comment type="catalytic activity">
    <reaction evidence="18">
        <text>tetracosanoate + ATP + CoA = tetracosanoyl-CoA + AMP + diphosphate</text>
        <dbReference type="Rhea" id="RHEA:33639"/>
        <dbReference type="ChEBI" id="CHEBI:30616"/>
        <dbReference type="ChEBI" id="CHEBI:31014"/>
        <dbReference type="ChEBI" id="CHEBI:33019"/>
        <dbReference type="ChEBI" id="CHEBI:57287"/>
        <dbReference type="ChEBI" id="CHEBI:65052"/>
        <dbReference type="ChEBI" id="CHEBI:456215"/>
    </reaction>
    <physiologicalReaction direction="left-to-right" evidence="18">
        <dbReference type="Rhea" id="RHEA:33640"/>
    </physiologicalReaction>
</comment>
<dbReference type="InterPro" id="IPR042099">
    <property type="entry name" value="ANL_N_sf"/>
</dbReference>
<evidence type="ECO:0000256" key="8">
    <source>
        <dbReference type="ARBA" id="ARBA00022832"/>
    </source>
</evidence>
<dbReference type="GO" id="GO:0005778">
    <property type="term" value="C:peroxisomal membrane"/>
    <property type="evidence" value="ECO:0007669"/>
    <property type="project" value="UniProtKB-SubCell"/>
</dbReference>
<evidence type="ECO:0000256" key="19">
    <source>
        <dbReference type="ARBA" id="ARBA00060276"/>
    </source>
</evidence>
<dbReference type="GO" id="GO:0005886">
    <property type="term" value="C:plasma membrane"/>
    <property type="evidence" value="ECO:0007669"/>
    <property type="project" value="UniProtKB-SubCell"/>
</dbReference>
<evidence type="ECO:0000256" key="20">
    <source>
        <dbReference type="ARBA" id="ARBA00068795"/>
    </source>
</evidence>
<evidence type="ECO:0000256" key="13">
    <source>
        <dbReference type="ARBA" id="ARBA00023140"/>
    </source>
</evidence>
<dbReference type="GO" id="GO:0004467">
    <property type="term" value="F:long-chain fatty acid-CoA ligase activity"/>
    <property type="evidence" value="ECO:0007669"/>
    <property type="project" value="UniProtKB-EC"/>
</dbReference>
<sequence>MDKNVIQVFRSVVKKSPKNVMLVNCGTGQEWSYSQVDEYSNKVANYLLKMKFKKGDTVAFFMENRPEYIATWLGMAKIGVIPALINYNLRNDSLYHTIQVAGCSAIIYGLELDNAVSEVMAKLMSANGNKFPCYYSLSGTDLDEQSKSKIQHSQSLDQALKSSSSEQEPLSVSQSIHSLDPLLYIYTSGTTGLPKAVIIKHIRQLFACIASIYTIGLYSNDVVYCHLPLYHSSGGQVATSAALFLGTKTVIRKKFSASNFWTDCIKYDITATQYIGEIARYLLTAKSIPEEKMHKIRIMFGNGLRPQIWKQFVDRFNIPNIAEFYGATEGNSNIINIENRVGSVGFIGVIFPDFLIEKLLPLSVIKIDQETGEPIRGSDGRCIKTEPNEPGEFIGKIVRGDPVKDFDGYKDSVATKKKILTDVFKKGDVYFRSGDILIRDKFGYLYFKDRQGDTFRWKGENVSTTEVEANVSEVLNMLDAISYGVEIPNTDGRAGMIALPAKDAKNVDLNKLHEGLRNKLPSYAVPMFVRLVKEIDMTGTYKLKKNNLQKEGYDVTSLEDAVFFLDARQKKYVPLTKSLYQEINDGKVRL</sequence>
<dbReference type="SUPFAM" id="SSF56801">
    <property type="entry name" value="Acetyl-CoA synthetase-like"/>
    <property type="match status" value="1"/>
</dbReference>
<dbReference type="PANTHER" id="PTHR43107:SF15">
    <property type="entry name" value="FATTY ACID TRANSPORT PROTEIN 3, ISOFORM A"/>
    <property type="match status" value="1"/>
</dbReference>
<dbReference type="EC" id="6.2.1.3" evidence="14"/>
<evidence type="ECO:0000256" key="21">
    <source>
        <dbReference type="ARBA" id="ARBA00078285"/>
    </source>
</evidence>
<keyword evidence="6" id="KW-0812">Transmembrane</keyword>
<dbReference type="PROSITE" id="PS00455">
    <property type="entry name" value="AMP_BINDING"/>
    <property type="match status" value="1"/>
</dbReference>
<evidence type="ECO:0000256" key="18">
    <source>
        <dbReference type="ARBA" id="ARBA00048666"/>
    </source>
</evidence>
<evidence type="ECO:0000256" key="11">
    <source>
        <dbReference type="ARBA" id="ARBA00023055"/>
    </source>
</evidence>
<keyword evidence="12" id="KW-0472">Membrane</keyword>
<dbReference type="Gene3D" id="3.40.50.12780">
    <property type="entry name" value="N-terminal domain of ligase-like"/>
    <property type="match status" value="1"/>
</dbReference>
<evidence type="ECO:0000256" key="9">
    <source>
        <dbReference type="ARBA" id="ARBA00022840"/>
    </source>
</evidence>
<keyword evidence="8" id="KW-0443">Lipid metabolism</keyword>
<proteinExistence type="inferred from homology"/>
<dbReference type="FunFam" id="3.30.300.30:FF:000002">
    <property type="entry name" value="Long-chain fatty acid transport protein 1"/>
    <property type="match status" value="1"/>
</dbReference>
<dbReference type="GO" id="GO:0044539">
    <property type="term" value="P:long-chain fatty acid import into cell"/>
    <property type="evidence" value="ECO:0007669"/>
    <property type="project" value="TreeGrafter"/>
</dbReference>
<dbReference type="NCBIfam" id="NF006134">
    <property type="entry name" value="PRK08279.1"/>
    <property type="match status" value="1"/>
</dbReference>
<evidence type="ECO:0000256" key="1">
    <source>
        <dbReference type="ARBA" id="ARBA00004651"/>
    </source>
</evidence>
<name>A0A553NEA8_TIGCA</name>
<gene>
    <name evidence="23" type="ORF">TCAL_03569</name>
</gene>
<dbReference type="FunFam" id="3.40.50.12780:FF:000019">
    <property type="entry name" value="Long-chain fatty acid transporter"/>
    <property type="match status" value="1"/>
</dbReference>
<evidence type="ECO:0000313" key="24">
    <source>
        <dbReference type="Proteomes" id="UP000318571"/>
    </source>
</evidence>
<dbReference type="GO" id="GO:0005524">
    <property type="term" value="F:ATP binding"/>
    <property type="evidence" value="ECO:0007669"/>
    <property type="project" value="UniProtKB-KW"/>
</dbReference>
<evidence type="ECO:0000256" key="7">
    <source>
        <dbReference type="ARBA" id="ARBA00022741"/>
    </source>
</evidence>
<dbReference type="InterPro" id="IPR000873">
    <property type="entry name" value="AMP-dep_synth/lig_dom"/>
</dbReference>
<evidence type="ECO:0000256" key="3">
    <source>
        <dbReference type="ARBA" id="ARBA00022448"/>
    </source>
</evidence>
<reference evidence="23 24" key="1">
    <citation type="journal article" date="2018" name="Nat. Ecol. Evol.">
        <title>Genomic signatures of mitonuclear coevolution across populations of Tigriopus californicus.</title>
        <authorList>
            <person name="Barreto F.S."/>
            <person name="Watson E.T."/>
            <person name="Lima T.G."/>
            <person name="Willett C.S."/>
            <person name="Edmands S."/>
            <person name="Li W."/>
            <person name="Burton R.S."/>
        </authorList>
    </citation>
    <scope>NUCLEOTIDE SEQUENCE [LARGE SCALE GENOMIC DNA]</scope>
    <source>
        <strain evidence="23 24">San Diego</strain>
    </source>
</reference>
<evidence type="ECO:0000256" key="15">
    <source>
        <dbReference type="ARBA" id="ARBA00036527"/>
    </source>
</evidence>
<dbReference type="STRING" id="6832.A0A553NEA8"/>
<keyword evidence="9" id="KW-0067">ATP-binding</keyword>
<keyword evidence="11" id="KW-0445">Lipid transport</keyword>
<dbReference type="OMA" id="WRFIRIF"/>
<evidence type="ECO:0000256" key="12">
    <source>
        <dbReference type="ARBA" id="ARBA00023136"/>
    </source>
</evidence>
<evidence type="ECO:0000256" key="14">
    <source>
        <dbReference type="ARBA" id="ARBA00026121"/>
    </source>
</evidence>
<comment type="caution">
    <text evidence="23">The sequence shown here is derived from an EMBL/GenBank/DDBJ whole genome shotgun (WGS) entry which is preliminary data.</text>
</comment>
<keyword evidence="24" id="KW-1185">Reference proteome</keyword>
<dbReference type="GO" id="GO:0005789">
    <property type="term" value="C:endoplasmic reticulum membrane"/>
    <property type="evidence" value="ECO:0007669"/>
    <property type="project" value="TreeGrafter"/>
</dbReference>
<evidence type="ECO:0000256" key="5">
    <source>
        <dbReference type="ARBA" id="ARBA00022598"/>
    </source>
</evidence>
<dbReference type="GO" id="GO:0005324">
    <property type="term" value="F:long-chain fatty acid transmembrane transporter activity"/>
    <property type="evidence" value="ECO:0007669"/>
    <property type="project" value="TreeGrafter"/>
</dbReference>